<dbReference type="Gene3D" id="2.20.25.90">
    <property type="entry name" value="ADC-like domains"/>
    <property type="match status" value="1"/>
</dbReference>
<dbReference type="InterPro" id="IPR036010">
    <property type="entry name" value="2Fe-2S_ferredoxin-like_sf"/>
</dbReference>
<dbReference type="Pfam" id="PF22117">
    <property type="entry name" value="Fer4_Nqo3"/>
    <property type="match status" value="1"/>
</dbReference>
<evidence type="ECO:0000256" key="6">
    <source>
        <dbReference type="ARBA" id="ARBA00022723"/>
    </source>
</evidence>
<evidence type="ECO:0000256" key="11">
    <source>
        <dbReference type="ARBA" id="ARBA00047712"/>
    </source>
</evidence>
<dbReference type="NCBIfam" id="TIGR01973">
    <property type="entry name" value="NuoG"/>
    <property type="match status" value="1"/>
</dbReference>
<dbReference type="SMART" id="SM00929">
    <property type="entry name" value="NADH-G_4Fe-4S_3"/>
    <property type="match status" value="1"/>
</dbReference>
<keyword evidence="10 12" id="KW-0520">NAD</keyword>
<accession>A0AA41U1H7</accession>
<dbReference type="PROSITE" id="PS00642">
    <property type="entry name" value="COMPLEX1_75K_2"/>
    <property type="match status" value="1"/>
</dbReference>
<dbReference type="InterPro" id="IPR001041">
    <property type="entry name" value="2Fe-2S_ferredoxin-type"/>
</dbReference>
<comment type="function">
    <text evidence="12">NDH-1 shuttles electrons from NADH, via FMN and iron-sulfur (Fe-S) centers, to quinones in the respiratory chain. Couples the redox reaction to proton translocation (for every two electrons transferred, four hydrogen ions are translocated across the cytoplasmic membrane), and thus conserves the redox energy in a proton gradient.</text>
</comment>
<dbReference type="SUPFAM" id="SSF54862">
    <property type="entry name" value="4Fe-4S ferredoxins"/>
    <property type="match status" value="1"/>
</dbReference>
<dbReference type="GO" id="GO:0051537">
    <property type="term" value="F:2 iron, 2 sulfur cluster binding"/>
    <property type="evidence" value="ECO:0007669"/>
    <property type="project" value="UniProtKB-UniRule"/>
</dbReference>
<evidence type="ECO:0000256" key="3">
    <source>
        <dbReference type="ARBA" id="ARBA00022485"/>
    </source>
</evidence>
<dbReference type="InterPro" id="IPR000283">
    <property type="entry name" value="NADH_UbQ_OxRdtase_75kDa_su_CS"/>
</dbReference>
<dbReference type="GO" id="GO:0046872">
    <property type="term" value="F:metal ion binding"/>
    <property type="evidence" value="ECO:0007669"/>
    <property type="project" value="UniProtKB-UniRule"/>
</dbReference>
<dbReference type="GO" id="GO:0003954">
    <property type="term" value="F:NADH dehydrogenase activity"/>
    <property type="evidence" value="ECO:0007669"/>
    <property type="project" value="TreeGrafter"/>
</dbReference>
<evidence type="ECO:0000256" key="10">
    <source>
        <dbReference type="ARBA" id="ARBA00023027"/>
    </source>
</evidence>
<dbReference type="PROSITE" id="PS00643">
    <property type="entry name" value="COMPLEX1_75K_3"/>
    <property type="match status" value="1"/>
</dbReference>
<sequence length="872" mass="91234">MTVTTNAPAGGAPAPKPQEDLVTITVDGIELSVPKGTLVIRAAELLGIQIPRFCDHPLLDPVGACRQCLVEVEGQRKPLASCTTTVTDGMVVRTQLSSPVAKKSQDGVMELLLINHPLDCPVCDKGGECPLQNQAMTSGRSTSRFGEVKRTYPKPLPISSEVLLDRERCVLCARCTRFSEQIAGDPFIALIERGALQQVGIYENQPFESYFSGNTIQICPVGALTSAAYRFRSRPFDLVSAPTACEHCASGCSLRADHRRGRVMRRLAGDDPEVNEEWNCDKGRFAFRYPTLGDRITGPLLRNAETGELEPASWPEALAAAAAGLNAARERAGVLVGGRVTVEDAYAYAKFARVALGTNDIDFRAREHSTEEAEFLASEVAGTGMGVTYADLERAPIVLLAGFEPEDESPIVFLRLRKAARKGTLKVFSIAPFASAGLVRMDGALLRAAPGSETDWLDALATGAGLDELGQDAADLLRTGGAVILVGERLAGIPGALTAALALAEATGARLAWVPRRAGERGALEAGALYNLLPGGRPVSDPEARAEVAAAWRVPELPGGYGLDTAAILRAARDGKLAALVVGGVEPGDLPDPAGALAALEAAPFVVSLELRHSEVTARADVVFPVAAAAEKAGTFLDWEGRERPFASVLKHDQVAGGTGTAMPDLRVLHAIADEMDHVLGLPDVNAARRELRALGGWAGERAAGPEARERRPAPRPAAGEAVLASWRLLLDDGRGQDGESALAGTRRRPTARLSAATAAGIGAADGTEVTVSTRHGGEITLPLAVTEMADGVVWLPANSPGSAVHRTLGVVPGEVVRLKAAVLPQQRATDGAAGRTELGPNGYGGDGPPNGTGANGATARQPGEGDGEETL</sequence>
<keyword evidence="6 12" id="KW-0479">Metal-binding</keyword>
<dbReference type="PROSITE" id="PS51085">
    <property type="entry name" value="2FE2S_FER_2"/>
    <property type="match status" value="1"/>
</dbReference>
<dbReference type="Pfam" id="PF13510">
    <property type="entry name" value="Fer2_4"/>
    <property type="match status" value="1"/>
</dbReference>
<feature type="domain" description="4Fe-4S His(Cys)3-ligated-type" evidence="16">
    <location>
        <begin position="100"/>
        <end position="139"/>
    </location>
</feature>
<dbReference type="AlphaFoldDB" id="A0AA41U1H7"/>
<keyword evidence="7 12" id="KW-1278">Translocase</keyword>
<feature type="domain" description="4Fe-4S Mo/W bis-MGD-type" evidence="15">
    <location>
        <begin position="238"/>
        <end position="294"/>
    </location>
</feature>
<protein>
    <recommendedName>
        <fullName evidence="12">NADH-quinone oxidoreductase</fullName>
        <ecNumber evidence="12">7.1.1.-</ecNumber>
    </recommendedName>
</protein>
<dbReference type="InterPro" id="IPR009010">
    <property type="entry name" value="Asp_de-COase-like_dom_sf"/>
</dbReference>
<comment type="cofactor">
    <cofactor evidence="1 12">
        <name>[4Fe-4S] cluster</name>
        <dbReference type="ChEBI" id="CHEBI:49883"/>
    </cofactor>
</comment>
<dbReference type="InterPro" id="IPR006656">
    <property type="entry name" value="Mopterin_OxRdtase"/>
</dbReference>
<feature type="region of interest" description="Disordered" evidence="13">
    <location>
        <begin position="827"/>
        <end position="872"/>
    </location>
</feature>
<dbReference type="PANTHER" id="PTHR43105">
    <property type="entry name" value="RESPIRATORY NITRATE REDUCTASE"/>
    <property type="match status" value="1"/>
</dbReference>
<evidence type="ECO:0000256" key="1">
    <source>
        <dbReference type="ARBA" id="ARBA00001966"/>
    </source>
</evidence>
<evidence type="ECO:0000313" key="18">
    <source>
        <dbReference type="Proteomes" id="UP001165378"/>
    </source>
</evidence>
<feature type="domain" description="2Fe-2S ferredoxin-type" evidence="14">
    <location>
        <begin position="20"/>
        <end position="98"/>
    </location>
</feature>
<dbReference type="Gene3D" id="3.10.20.740">
    <property type="match status" value="1"/>
</dbReference>
<dbReference type="InterPro" id="IPR019574">
    <property type="entry name" value="NADH_UbQ_OxRdtase_Gsu_4Fe4S-bd"/>
</dbReference>
<dbReference type="EMBL" id="JAKFHA010000011">
    <property type="protein sequence ID" value="MCF2529560.1"/>
    <property type="molecule type" value="Genomic_DNA"/>
</dbReference>
<dbReference type="RefSeq" id="WP_235053899.1">
    <property type="nucleotide sequence ID" value="NZ_JAKFHA010000011.1"/>
</dbReference>
<keyword evidence="5 12" id="KW-0874">Quinone</keyword>
<evidence type="ECO:0000256" key="4">
    <source>
        <dbReference type="ARBA" id="ARBA00022714"/>
    </source>
</evidence>
<evidence type="ECO:0000259" key="14">
    <source>
        <dbReference type="PROSITE" id="PS51085"/>
    </source>
</evidence>
<evidence type="ECO:0000256" key="12">
    <source>
        <dbReference type="RuleBase" id="RU003525"/>
    </source>
</evidence>
<evidence type="ECO:0000313" key="17">
    <source>
        <dbReference type="EMBL" id="MCF2529560.1"/>
    </source>
</evidence>
<evidence type="ECO:0000256" key="13">
    <source>
        <dbReference type="SAM" id="MobiDB-lite"/>
    </source>
</evidence>
<keyword evidence="17" id="KW-0560">Oxidoreductase</keyword>
<dbReference type="GO" id="GO:0043546">
    <property type="term" value="F:molybdopterin cofactor binding"/>
    <property type="evidence" value="ECO:0007669"/>
    <property type="project" value="InterPro"/>
</dbReference>
<dbReference type="PROSITE" id="PS00641">
    <property type="entry name" value="COMPLEX1_75K_1"/>
    <property type="match status" value="1"/>
</dbReference>
<comment type="caution">
    <text evidence="17">The sequence shown here is derived from an EMBL/GenBank/DDBJ whole genome shotgun (WGS) entry which is preliminary data.</text>
</comment>
<keyword evidence="4 12" id="KW-0001">2Fe-2S</keyword>
<dbReference type="Gene3D" id="3.30.70.20">
    <property type="match status" value="1"/>
</dbReference>
<dbReference type="CDD" id="cd00207">
    <property type="entry name" value="fer2"/>
    <property type="match status" value="1"/>
</dbReference>
<dbReference type="InterPro" id="IPR006963">
    <property type="entry name" value="Mopterin_OxRdtase_4Fe-4S_dom"/>
</dbReference>
<dbReference type="GO" id="GO:0008137">
    <property type="term" value="F:NADH dehydrogenase (ubiquinone) activity"/>
    <property type="evidence" value="ECO:0007669"/>
    <property type="project" value="UniProtKB-UniRule"/>
</dbReference>
<dbReference type="PROSITE" id="PS51669">
    <property type="entry name" value="4FE4S_MOW_BIS_MGD"/>
    <property type="match status" value="1"/>
</dbReference>
<evidence type="ECO:0000256" key="7">
    <source>
        <dbReference type="ARBA" id="ARBA00022967"/>
    </source>
</evidence>
<dbReference type="GO" id="GO:0048038">
    <property type="term" value="F:quinone binding"/>
    <property type="evidence" value="ECO:0007669"/>
    <property type="project" value="UniProtKB-UniRule"/>
</dbReference>
<dbReference type="Pfam" id="PF01568">
    <property type="entry name" value="Molydop_binding"/>
    <property type="match status" value="1"/>
</dbReference>
<dbReference type="SUPFAM" id="SSF54292">
    <property type="entry name" value="2Fe-2S ferredoxin-like"/>
    <property type="match status" value="1"/>
</dbReference>
<organism evidence="17 18">
    <name type="scientific">Yinghuangia soli</name>
    <dbReference type="NCBI Taxonomy" id="2908204"/>
    <lineage>
        <taxon>Bacteria</taxon>
        <taxon>Bacillati</taxon>
        <taxon>Actinomycetota</taxon>
        <taxon>Actinomycetes</taxon>
        <taxon>Kitasatosporales</taxon>
        <taxon>Streptomycetaceae</taxon>
        <taxon>Yinghuangia</taxon>
    </lineage>
</organism>
<evidence type="ECO:0000256" key="8">
    <source>
        <dbReference type="ARBA" id="ARBA00023004"/>
    </source>
</evidence>
<dbReference type="PROSITE" id="PS51839">
    <property type="entry name" value="4FE4S_HC3"/>
    <property type="match status" value="1"/>
</dbReference>
<keyword evidence="18" id="KW-1185">Reference proteome</keyword>
<dbReference type="FunFam" id="3.10.20.740:FF:000001">
    <property type="entry name" value="NADH-quinone oxidoreductase subunit G"/>
    <property type="match status" value="1"/>
</dbReference>
<proteinExistence type="inferred from homology"/>
<name>A0AA41U1H7_9ACTN</name>
<dbReference type="NCBIfam" id="NF005895">
    <property type="entry name" value="PRK07860.1"/>
    <property type="match status" value="1"/>
</dbReference>
<evidence type="ECO:0000256" key="2">
    <source>
        <dbReference type="ARBA" id="ARBA00005404"/>
    </source>
</evidence>
<dbReference type="InterPro" id="IPR010228">
    <property type="entry name" value="NADH_UbQ_OxRdtase_Gsu"/>
</dbReference>
<dbReference type="Gene3D" id="3.40.228.10">
    <property type="entry name" value="Dimethylsulfoxide Reductase, domain 2"/>
    <property type="match status" value="1"/>
</dbReference>
<evidence type="ECO:0000259" key="15">
    <source>
        <dbReference type="PROSITE" id="PS51669"/>
    </source>
</evidence>
<dbReference type="GO" id="GO:0051539">
    <property type="term" value="F:4 iron, 4 sulfur cluster binding"/>
    <property type="evidence" value="ECO:0007669"/>
    <property type="project" value="UniProtKB-KW"/>
</dbReference>
<evidence type="ECO:0000256" key="5">
    <source>
        <dbReference type="ARBA" id="ARBA00022719"/>
    </source>
</evidence>
<dbReference type="InterPro" id="IPR050123">
    <property type="entry name" value="Prok_molybdopt-oxidoreductase"/>
</dbReference>
<reference evidence="17" key="1">
    <citation type="submission" date="2022-01" db="EMBL/GenBank/DDBJ databases">
        <title>Genome-Based Taxonomic Classification of the Phylum Actinobacteria.</title>
        <authorList>
            <person name="Gao Y."/>
        </authorList>
    </citation>
    <scope>NUCLEOTIDE SEQUENCE</scope>
    <source>
        <strain evidence="17">KLBMP 8922</strain>
    </source>
</reference>
<dbReference type="SMART" id="SM00926">
    <property type="entry name" value="Molybdop_Fe4S4"/>
    <property type="match status" value="1"/>
</dbReference>
<feature type="compositionally biased region" description="Gly residues" evidence="13">
    <location>
        <begin position="842"/>
        <end position="855"/>
    </location>
</feature>
<evidence type="ECO:0000259" key="16">
    <source>
        <dbReference type="PROSITE" id="PS51839"/>
    </source>
</evidence>
<comment type="catalytic activity">
    <reaction evidence="11 12">
        <text>a quinone + NADH + 5 H(+)(in) = a quinol + NAD(+) + 4 H(+)(out)</text>
        <dbReference type="Rhea" id="RHEA:57888"/>
        <dbReference type="ChEBI" id="CHEBI:15378"/>
        <dbReference type="ChEBI" id="CHEBI:24646"/>
        <dbReference type="ChEBI" id="CHEBI:57540"/>
        <dbReference type="ChEBI" id="CHEBI:57945"/>
        <dbReference type="ChEBI" id="CHEBI:132124"/>
    </reaction>
</comment>
<evidence type="ECO:0000256" key="9">
    <source>
        <dbReference type="ARBA" id="ARBA00023014"/>
    </source>
</evidence>
<dbReference type="Pfam" id="PF04879">
    <property type="entry name" value="Molybdop_Fe4S4"/>
    <property type="match status" value="1"/>
</dbReference>
<dbReference type="SUPFAM" id="SSF53706">
    <property type="entry name" value="Formate dehydrogenase/DMSO reductase, domains 1-3"/>
    <property type="match status" value="1"/>
</dbReference>
<keyword evidence="9 12" id="KW-0411">Iron-sulfur</keyword>
<gene>
    <name evidence="17" type="ORF">LZ495_20390</name>
</gene>
<dbReference type="Proteomes" id="UP001165378">
    <property type="component" value="Unassembled WGS sequence"/>
</dbReference>
<dbReference type="InterPro" id="IPR006657">
    <property type="entry name" value="MoPterin_dinucl-bd_dom"/>
</dbReference>
<dbReference type="GO" id="GO:0016020">
    <property type="term" value="C:membrane"/>
    <property type="evidence" value="ECO:0007669"/>
    <property type="project" value="InterPro"/>
</dbReference>
<dbReference type="Pfam" id="PF10588">
    <property type="entry name" value="NADH-G_4Fe-4S_3"/>
    <property type="match status" value="1"/>
</dbReference>
<comment type="similarity">
    <text evidence="2 12">Belongs to the complex I 75 kDa subunit family.</text>
</comment>
<dbReference type="Pfam" id="PF00384">
    <property type="entry name" value="Molybdopterin"/>
    <property type="match status" value="1"/>
</dbReference>
<dbReference type="EC" id="7.1.1.-" evidence="12"/>
<dbReference type="FunFam" id="3.30.70.20:FF:000016">
    <property type="entry name" value="NADH-quinone oxidoreductase"/>
    <property type="match status" value="1"/>
</dbReference>
<dbReference type="InterPro" id="IPR054351">
    <property type="entry name" value="NADH_UbQ_OxRdtase_ferredoxin"/>
</dbReference>
<dbReference type="Gene3D" id="3.40.50.740">
    <property type="match status" value="2"/>
</dbReference>
<dbReference type="GO" id="GO:0042773">
    <property type="term" value="P:ATP synthesis coupled electron transport"/>
    <property type="evidence" value="ECO:0007669"/>
    <property type="project" value="InterPro"/>
</dbReference>
<dbReference type="PANTHER" id="PTHR43105:SF12">
    <property type="entry name" value="NADH-QUINONE OXIDOREDUCTASE SUBUNIT G"/>
    <property type="match status" value="1"/>
</dbReference>
<keyword evidence="8 12" id="KW-0408">Iron</keyword>
<comment type="cofactor">
    <cofactor evidence="12">
        <name>[2Fe-2S] cluster</name>
        <dbReference type="ChEBI" id="CHEBI:190135"/>
    </cofactor>
    <text evidence="12">Binds 1 [2Fe-2S] cluster per subunit.</text>
</comment>
<dbReference type="SUPFAM" id="SSF50692">
    <property type="entry name" value="ADC-like"/>
    <property type="match status" value="1"/>
</dbReference>
<keyword evidence="3 12" id="KW-0004">4Fe-4S</keyword>